<dbReference type="AlphaFoldDB" id="A0A6J3LU02"/>
<organism evidence="4">
    <name type="scientific">Dissoconium aciculare CBS 342.82</name>
    <dbReference type="NCBI Taxonomy" id="1314786"/>
    <lineage>
        <taxon>Eukaryota</taxon>
        <taxon>Fungi</taxon>
        <taxon>Dikarya</taxon>
        <taxon>Ascomycota</taxon>
        <taxon>Pezizomycotina</taxon>
        <taxon>Dothideomycetes</taxon>
        <taxon>Dothideomycetidae</taxon>
        <taxon>Mycosphaerellales</taxon>
        <taxon>Dissoconiaceae</taxon>
        <taxon>Dissoconium</taxon>
    </lineage>
</organism>
<keyword evidence="3" id="KW-1185">Reference proteome</keyword>
<feature type="compositionally biased region" description="Low complexity" evidence="1">
    <location>
        <begin position="115"/>
        <end position="140"/>
    </location>
</feature>
<name>A0A6J3LU02_9PEZI</name>
<feature type="chain" id="PRO_5026771212" description="Extracellular membrane protein CFEM domain-containing protein" evidence="2">
    <location>
        <begin position="18"/>
        <end position="216"/>
    </location>
</feature>
<keyword evidence="2" id="KW-0732">Signal</keyword>
<reference evidence="4" key="2">
    <citation type="submission" date="2020-04" db="EMBL/GenBank/DDBJ databases">
        <authorList>
            <consortium name="NCBI Genome Project"/>
        </authorList>
    </citation>
    <scope>NUCLEOTIDE SEQUENCE</scope>
    <source>
        <strain evidence="4">CBS 342.82</strain>
    </source>
</reference>
<evidence type="ECO:0000256" key="1">
    <source>
        <dbReference type="SAM" id="MobiDB-lite"/>
    </source>
</evidence>
<protein>
    <recommendedName>
        <fullName evidence="5">Extracellular membrane protein CFEM domain-containing protein</fullName>
    </recommendedName>
</protein>
<gene>
    <name evidence="4" type="ORF">K489DRAFT_78275</name>
</gene>
<dbReference type="GeneID" id="54366722"/>
<dbReference type="RefSeq" id="XP_033456302.1">
    <property type="nucleotide sequence ID" value="XM_033608921.1"/>
</dbReference>
<evidence type="ECO:0008006" key="5">
    <source>
        <dbReference type="Google" id="ProtNLM"/>
    </source>
</evidence>
<sequence>MHSTTLTLATLLATATASSSHAALNALVSRQLPTTGDSCFDGALNACSDPTAANVEANCRSALCSNTCLTSYPVLSSCCKSASDLTALANCFYEIDPDSITATGAAGTGGAATATAATTSASRTTAGGAGTTTRATVTSTNLSTAPGAGGVSTQSSGAPAATNSPSGTVVVSVQTNAQGQPTNTVTKTGGVERMAAAGQLGVVGSMAAWALGLLLI</sequence>
<evidence type="ECO:0000313" key="3">
    <source>
        <dbReference type="Proteomes" id="UP000504637"/>
    </source>
</evidence>
<accession>A0A6J3LU02</accession>
<feature type="region of interest" description="Disordered" evidence="1">
    <location>
        <begin position="115"/>
        <end position="167"/>
    </location>
</feature>
<feature type="signal peptide" evidence="2">
    <location>
        <begin position="1"/>
        <end position="17"/>
    </location>
</feature>
<reference evidence="4" key="3">
    <citation type="submission" date="2025-08" db="UniProtKB">
        <authorList>
            <consortium name="RefSeq"/>
        </authorList>
    </citation>
    <scope>IDENTIFICATION</scope>
    <source>
        <strain evidence="4">CBS 342.82</strain>
    </source>
</reference>
<reference evidence="4" key="1">
    <citation type="submission" date="2020-01" db="EMBL/GenBank/DDBJ databases">
        <authorList>
            <consortium name="DOE Joint Genome Institute"/>
            <person name="Haridas S."/>
            <person name="Albert R."/>
            <person name="Binder M."/>
            <person name="Bloem J."/>
            <person name="Labutti K."/>
            <person name="Salamov A."/>
            <person name="Andreopoulos B."/>
            <person name="Baker S.E."/>
            <person name="Barry K."/>
            <person name="Bills G."/>
            <person name="Bluhm B.H."/>
            <person name="Cannon C."/>
            <person name="Castanera R."/>
            <person name="Culley D.E."/>
            <person name="Daum C."/>
            <person name="Ezra D."/>
            <person name="Gonzalez J.B."/>
            <person name="Henrissat B."/>
            <person name="Kuo A."/>
            <person name="Liang C."/>
            <person name="Lipzen A."/>
            <person name="Lutzoni F."/>
            <person name="Magnuson J."/>
            <person name="Mondo S."/>
            <person name="Nolan M."/>
            <person name="Ohm R."/>
            <person name="Pangilinan J."/>
            <person name="Park H.-J."/>
            <person name="Ramirez L."/>
            <person name="Alfaro M."/>
            <person name="Sun H."/>
            <person name="Tritt A."/>
            <person name="Yoshinaga Y."/>
            <person name="Zwiers L.-H."/>
            <person name="Turgeon B.G."/>
            <person name="Goodwin S.B."/>
            <person name="Spatafora J.W."/>
            <person name="Crous P.W."/>
            <person name="Grigoriev I.V."/>
        </authorList>
    </citation>
    <scope>NUCLEOTIDE SEQUENCE</scope>
    <source>
        <strain evidence="4">CBS 342.82</strain>
    </source>
</reference>
<evidence type="ECO:0000256" key="2">
    <source>
        <dbReference type="SAM" id="SignalP"/>
    </source>
</evidence>
<dbReference type="Proteomes" id="UP000504637">
    <property type="component" value="Unplaced"/>
</dbReference>
<feature type="compositionally biased region" description="Polar residues" evidence="1">
    <location>
        <begin position="151"/>
        <end position="167"/>
    </location>
</feature>
<proteinExistence type="predicted"/>
<evidence type="ECO:0000313" key="4">
    <source>
        <dbReference type="RefSeq" id="XP_033456302.1"/>
    </source>
</evidence>